<dbReference type="GO" id="GO:0006487">
    <property type="term" value="P:protein N-linked glycosylation"/>
    <property type="evidence" value="ECO:0007669"/>
    <property type="project" value="TreeGrafter"/>
</dbReference>
<evidence type="ECO:0000313" key="4">
    <source>
        <dbReference type="EMBL" id="QHT22503.1"/>
    </source>
</evidence>
<dbReference type="SUPFAM" id="SSF53335">
    <property type="entry name" value="S-adenosyl-L-methionine-dependent methyltransferases"/>
    <property type="match status" value="1"/>
</dbReference>
<dbReference type="InterPro" id="IPR029044">
    <property type="entry name" value="Nucleotide-diphossugar_trans"/>
</dbReference>
<protein>
    <recommendedName>
        <fullName evidence="3">Methyltransferase FkbM domain-containing protein</fullName>
    </recommendedName>
</protein>
<evidence type="ECO:0000259" key="3">
    <source>
        <dbReference type="Pfam" id="PF05050"/>
    </source>
</evidence>
<dbReference type="GO" id="GO:0016757">
    <property type="term" value="F:glycosyltransferase activity"/>
    <property type="evidence" value="ECO:0007669"/>
    <property type="project" value="UniProtKB-KW"/>
</dbReference>
<name>A0A6C0E1V3_9ZZZZ</name>
<reference evidence="4" key="1">
    <citation type="journal article" date="2020" name="Nature">
        <title>Giant virus diversity and host interactions through global metagenomics.</title>
        <authorList>
            <person name="Schulz F."/>
            <person name="Roux S."/>
            <person name="Paez-Espino D."/>
            <person name="Jungbluth S."/>
            <person name="Walsh D.A."/>
            <person name="Denef V.J."/>
            <person name="McMahon K.D."/>
            <person name="Konstantinidis K.T."/>
            <person name="Eloe-Fadrosh E.A."/>
            <person name="Kyrpides N.C."/>
            <person name="Woyke T."/>
        </authorList>
    </citation>
    <scope>NUCLEOTIDE SEQUENCE</scope>
    <source>
        <strain evidence="4">GVMAG-M-3300023179-111</strain>
    </source>
</reference>
<dbReference type="GO" id="GO:0000139">
    <property type="term" value="C:Golgi membrane"/>
    <property type="evidence" value="ECO:0007669"/>
    <property type="project" value="TreeGrafter"/>
</dbReference>
<dbReference type="InterPro" id="IPR008630">
    <property type="entry name" value="Glyco_trans_34"/>
</dbReference>
<dbReference type="Pfam" id="PF05637">
    <property type="entry name" value="Glyco_transf_34"/>
    <property type="match status" value="1"/>
</dbReference>
<dbReference type="InterPro" id="IPR006342">
    <property type="entry name" value="FkbM_mtfrase"/>
</dbReference>
<organism evidence="4">
    <name type="scientific">viral metagenome</name>
    <dbReference type="NCBI Taxonomy" id="1070528"/>
    <lineage>
        <taxon>unclassified sequences</taxon>
        <taxon>metagenomes</taxon>
        <taxon>organismal metagenomes</taxon>
    </lineage>
</organism>
<dbReference type="Pfam" id="PF05050">
    <property type="entry name" value="Methyltransf_21"/>
    <property type="match status" value="1"/>
</dbReference>
<evidence type="ECO:0000256" key="1">
    <source>
        <dbReference type="ARBA" id="ARBA00022676"/>
    </source>
</evidence>
<dbReference type="InterPro" id="IPR029063">
    <property type="entry name" value="SAM-dependent_MTases_sf"/>
</dbReference>
<proteinExistence type="predicted"/>
<dbReference type="AlphaFoldDB" id="A0A6C0E1V3"/>
<feature type="domain" description="Methyltransferase FkbM" evidence="3">
    <location>
        <begin position="346"/>
        <end position="405"/>
    </location>
</feature>
<sequence length="741" mass="87213">MNKIGLCFMNIGEKYKQITYWSRQNKISYCNLHGYDFIEDESVYNPDKPIPWTKIPLILKYIDSYDYIIWVDADILIMNTNIKVEDFIKTYPCDIICGSDWKMINTGVMIIKCNDFTKEFIKSIETNIYDPNEDKSGRYLNWEQGSFINLYDKNFMNCKEHIHITCPTELNSYWFNYFPGHFVLHFAGVRGQLLQYLIRDYYPGRFNYEDDNSYNSRMEWLAGPVREHLDKKLHHEKELEIKNMYSFRILLDELKVYHYDISNKIRIGNNYDGGYVIPNNITFSKLYSFGISNNMTFDVDFVNKFDIPALLFDPTISKLPNDEYNYDKITFNKIGLYSSDCTKMIGDIVCDVKKLDTLLENEDNNIILKIDIEGDEFSSLLSTSENILKKCACIVVEFHWLTNDNNLKLHTDCFKKLNKLFYPIHIHINNHSPVIIKDDFYHVPDVIEMTYVRKDFIEDKDLKLSSYKFPTVLDNPNHGLYPDIPLNFYPFQPYYFSLTTIPSRIGKLNLVIDSLCNQIIKPEKIFINIPKFYNRFSISYEDLKIPSFPDNVIINICDEDYGAATKFLPIMKMTNIDDDTPIIIVDDDIIYDLNLSANLLKDSVRYPDSCITSFGITHSSYLFHNSNWIIDYNSCNKTPCGFRCEREGFIDVFEAFYGTLLKKKLFKEDVFDVFSNEFYFSDDVWFSGHIIKNGFSIFLSKYDIKSKNLQNEVDALSSNVSLRNERMNLVATYFNKKYNIW</sequence>
<accession>A0A6C0E1V3</accession>
<dbReference type="EMBL" id="MN739711">
    <property type="protein sequence ID" value="QHT22503.1"/>
    <property type="molecule type" value="Genomic_DNA"/>
</dbReference>
<evidence type="ECO:0000256" key="2">
    <source>
        <dbReference type="ARBA" id="ARBA00022679"/>
    </source>
</evidence>
<dbReference type="SUPFAM" id="SSF53448">
    <property type="entry name" value="Nucleotide-diphospho-sugar transferases"/>
    <property type="match status" value="1"/>
</dbReference>
<dbReference type="PANTHER" id="PTHR31306:SF4">
    <property type="entry name" value="ALPHA-1,2-GALACTOSYLTRANSFERASE"/>
    <property type="match status" value="1"/>
</dbReference>
<dbReference type="Gene3D" id="3.40.50.150">
    <property type="entry name" value="Vaccinia Virus protein VP39"/>
    <property type="match status" value="1"/>
</dbReference>
<keyword evidence="1" id="KW-0328">Glycosyltransferase</keyword>
<dbReference type="Gene3D" id="3.90.550.10">
    <property type="entry name" value="Spore Coat Polysaccharide Biosynthesis Protein SpsA, Chain A"/>
    <property type="match status" value="1"/>
</dbReference>
<keyword evidence="2" id="KW-0808">Transferase</keyword>
<dbReference type="PANTHER" id="PTHR31306">
    <property type="entry name" value="ALPHA-1,6-MANNOSYLTRANSFERASE MNN11-RELATED"/>
    <property type="match status" value="1"/>
</dbReference>